<dbReference type="PRINTS" id="PR00111">
    <property type="entry name" value="ABHYDROLASE"/>
</dbReference>
<evidence type="ECO:0000313" key="4">
    <source>
        <dbReference type="Proteomes" id="UP001156441"/>
    </source>
</evidence>
<evidence type="ECO:0000259" key="2">
    <source>
        <dbReference type="Pfam" id="PF12697"/>
    </source>
</evidence>
<sequence length="278" mass="28596">MIRYLTGADGVRLAVREAGHPSADSTAPPIVLVHGWAASSAAWTHQLTDPGLTAAHRILAPDLRGHGESDAPDGGYDDPAAWAGDLAAVLDHAGAPAVVVGWSYGGLVITDHLRERGAEGIAGIVLVGAITEIGGGHPGGAVGPALGGVLREVLADDPDVAVPALASLAARMTSEPAAGAEVQRRLADTLRVSPRVRRALFRRTLSSADVLAAVDVPTLVVHGDADEVIDSTAGEYAAGKIPDARRRWFAGVGHMPFAERVEEFNGVLRAFAGSVANH</sequence>
<comment type="caution">
    <text evidence="3">The sequence shown here is derived from an EMBL/GenBank/DDBJ whole genome shotgun (WGS) entry which is preliminary data.</text>
</comment>
<dbReference type="Gene3D" id="3.40.50.1820">
    <property type="entry name" value="alpha/beta hydrolase"/>
    <property type="match status" value="1"/>
</dbReference>
<gene>
    <name evidence="3" type="ORF">JT362_21455</name>
</gene>
<feature type="domain" description="AB hydrolase-1" evidence="2">
    <location>
        <begin position="30"/>
        <end position="265"/>
    </location>
</feature>
<protein>
    <submittedName>
        <fullName evidence="3">Alpha/beta hydrolase</fullName>
    </submittedName>
</protein>
<dbReference type="PANTHER" id="PTHR43798">
    <property type="entry name" value="MONOACYLGLYCEROL LIPASE"/>
    <property type="match status" value="1"/>
</dbReference>
<dbReference type="InterPro" id="IPR050266">
    <property type="entry name" value="AB_hydrolase_sf"/>
</dbReference>
<dbReference type="PANTHER" id="PTHR43798:SF31">
    <property type="entry name" value="AB HYDROLASE SUPERFAMILY PROTEIN YCLE"/>
    <property type="match status" value="1"/>
</dbReference>
<dbReference type="EMBL" id="JAFFZE010000016">
    <property type="protein sequence ID" value="MCT2585690.1"/>
    <property type="molecule type" value="Genomic_DNA"/>
</dbReference>
<accession>A0ABT2JCU7</accession>
<dbReference type="InterPro" id="IPR029058">
    <property type="entry name" value="AB_hydrolase_fold"/>
</dbReference>
<name>A0ABT2JCU7_9PSEU</name>
<reference evidence="3 4" key="1">
    <citation type="submission" date="2021-02" db="EMBL/GenBank/DDBJ databases">
        <title>Actinophytocola xerophila sp. nov., isolated from soil of cotton cropping field.</title>
        <authorList>
            <person name="Huang R."/>
            <person name="Chen X."/>
            <person name="Ge X."/>
            <person name="Liu W."/>
        </authorList>
    </citation>
    <scope>NUCLEOTIDE SEQUENCE [LARGE SCALE GENOMIC DNA]</scope>
    <source>
        <strain evidence="3 4">S1-96</strain>
    </source>
</reference>
<dbReference type="InterPro" id="IPR000073">
    <property type="entry name" value="AB_hydrolase_1"/>
</dbReference>
<dbReference type="GO" id="GO:0016787">
    <property type="term" value="F:hydrolase activity"/>
    <property type="evidence" value="ECO:0007669"/>
    <property type="project" value="UniProtKB-KW"/>
</dbReference>
<organism evidence="3 4">
    <name type="scientific">Actinophytocola gossypii</name>
    <dbReference type="NCBI Taxonomy" id="2812003"/>
    <lineage>
        <taxon>Bacteria</taxon>
        <taxon>Bacillati</taxon>
        <taxon>Actinomycetota</taxon>
        <taxon>Actinomycetes</taxon>
        <taxon>Pseudonocardiales</taxon>
        <taxon>Pseudonocardiaceae</taxon>
    </lineage>
</organism>
<proteinExistence type="predicted"/>
<keyword evidence="4" id="KW-1185">Reference proteome</keyword>
<dbReference type="SUPFAM" id="SSF53474">
    <property type="entry name" value="alpha/beta-Hydrolases"/>
    <property type="match status" value="1"/>
</dbReference>
<dbReference type="InterPro" id="IPR000639">
    <property type="entry name" value="Epox_hydrolase-like"/>
</dbReference>
<evidence type="ECO:0000313" key="3">
    <source>
        <dbReference type="EMBL" id="MCT2585690.1"/>
    </source>
</evidence>
<dbReference type="RefSeq" id="WP_260193372.1">
    <property type="nucleotide sequence ID" value="NZ_JAFFZE010000016.1"/>
</dbReference>
<keyword evidence="1 3" id="KW-0378">Hydrolase</keyword>
<dbReference type="PRINTS" id="PR00412">
    <property type="entry name" value="EPOXHYDRLASE"/>
</dbReference>
<dbReference type="Pfam" id="PF12697">
    <property type="entry name" value="Abhydrolase_6"/>
    <property type="match status" value="1"/>
</dbReference>
<dbReference type="Proteomes" id="UP001156441">
    <property type="component" value="Unassembled WGS sequence"/>
</dbReference>
<evidence type="ECO:0000256" key="1">
    <source>
        <dbReference type="ARBA" id="ARBA00022801"/>
    </source>
</evidence>